<dbReference type="RefSeq" id="WP_148858285.1">
    <property type="nucleotide sequence ID" value="NZ_PHNJ01000005.1"/>
</dbReference>
<keyword evidence="1" id="KW-0472">Membrane</keyword>
<feature type="transmembrane region" description="Helical" evidence="1">
    <location>
        <begin position="55"/>
        <end position="75"/>
    </location>
</feature>
<feature type="transmembrane region" description="Helical" evidence="1">
    <location>
        <begin position="23"/>
        <end position="43"/>
    </location>
</feature>
<dbReference type="Pfam" id="PF25927">
    <property type="entry name" value="DUF7972"/>
    <property type="match status" value="1"/>
</dbReference>
<feature type="transmembrane region" description="Helical" evidence="1">
    <location>
        <begin position="279"/>
        <end position="303"/>
    </location>
</feature>
<dbReference type="Proteomes" id="UP000766904">
    <property type="component" value="Unassembled WGS sequence"/>
</dbReference>
<gene>
    <name evidence="2" type="ORF">CV102_12320</name>
</gene>
<sequence length="332" mass="36431">MSDETTEWRHSAFQWTVIEGNRLIVAGTLLGGILLLLLVLLAVNLFPRAPGDPLYLLISAFLGGNLTLITVVIAINQLVFSRELGSPGNLEQRTRNAVEYRNQVQEVMDRTVSPVMPGSFLLVLHENLGKRAQALRETITNPCDDDLAAEIDELVGALRGDVRDVTRALDTPAADEQIFGAIAATLGTTQAEQLYDLSRVETEYDAQLSDEQRELFDSIREHLLHIDVARKYFRTVYITKELSFLSRVLLIVGLPAQLFLAATLAVYDLAAIEALPVATIVGATLVAMVACFAPLAILASFVLRLSWVAQRNATVMPFAASEKDYTLFSGES</sequence>
<keyword evidence="1" id="KW-1133">Transmembrane helix</keyword>
<evidence type="ECO:0000313" key="2">
    <source>
        <dbReference type="EMBL" id="TYL38575.1"/>
    </source>
</evidence>
<evidence type="ECO:0000256" key="1">
    <source>
        <dbReference type="SAM" id="Phobius"/>
    </source>
</evidence>
<accession>A0A8J8TS29</accession>
<feature type="transmembrane region" description="Helical" evidence="1">
    <location>
        <begin position="244"/>
        <end position="267"/>
    </location>
</feature>
<comment type="caution">
    <text evidence="2">The sequence shown here is derived from an EMBL/GenBank/DDBJ whole genome shotgun (WGS) entry which is preliminary data.</text>
</comment>
<keyword evidence="1" id="KW-0812">Transmembrane</keyword>
<evidence type="ECO:0000313" key="3">
    <source>
        <dbReference type="Proteomes" id="UP000766904"/>
    </source>
</evidence>
<proteinExistence type="predicted"/>
<dbReference type="OrthoDB" id="265845at2157"/>
<keyword evidence="3" id="KW-1185">Reference proteome</keyword>
<dbReference type="AlphaFoldDB" id="A0A8J8TS29"/>
<reference evidence="2" key="1">
    <citation type="submission" date="2017-11" db="EMBL/GenBank/DDBJ databases">
        <authorList>
            <person name="Kajale S.C."/>
            <person name="Sharma A."/>
        </authorList>
    </citation>
    <scope>NUCLEOTIDE SEQUENCE</scope>
    <source>
        <strain evidence="2">LS1_42</strain>
    </source>
</reference>
<dbReference type="InterPro" id="IPR058278">
    <property type="entry name" value="DUF7972"/>
</dbReference>
<organism evidence="2 3">
    <name type="scientific">Natronococcus pandeyae</name>
    <dbReference type="NCBI Taxonomy" id="2055836"/>
    <lineage>
        <taxon>Archaea</taxon>
        <taxon>Methanobacteriati</taxon>
        <taxon>Methanobacteriota</taxon>
        <taxon>Stenosarchaea group</taxon>
        <taxon>Halobacteria</taxon>
        <taxon>Halobacteriales</taxon>
        <taxon>Natrialbaceae</taxon>
        <taxon>Natronococcus</taxon>
    </lineage>
</organism>
<name>A0A8J8TS29_9EURY</name>
<dbReference type="EMBL" id="PHNJ01000005">
    <property type="protein sequence ID" value="TYL38575.1"/>
    <property type="molecule type" value="Genomic_DNA"/>
</dbReference>
<protein>
    <submittedName>
        <fullName evidence="2">Uncharacterized protein</fullName>
    </submittedName>
</protein>